<dbReference type="RefSeq" id="WP_092976046.1">
    <property type="nucleotide sequence ID" value="NZ_FPAT01000003.1"/>
</dbReference>
<reference evidence="2" key="1">
    <citation type="submission" date="2016-10" db="EMBL/GenBank/DDBJ databases">
        <authorList>
            <person name="Varghese N."/>
            <person name="Submissions S."/>
        </authorList>
    </citation>
    <scope>NUCLEOTIDE SEQUENCE [LARGE SCALE GENOMIC DNA]</scope>
    <source>
        <strain evidence="2">DSM 45501</strain>
    </source>
</reference>
<sequence>MFEKIKTNKTLKEFDQRKEWENRIKETWALPDEEFESVITTSPKHAASIVNGEPHIPHTPLSETPGVELDRPEWPLPSEIISNGCFLEDEWANDPTIGYLAVATSPKHEAVRVVDHLSVGYERSALVITDRRLAVVIESQLLKSPPANKNNLGSNIIGKASRFARQTQETAEKMSEQETEISFSTLHETDISKVTNKQYVLLGKEVPRRSFFVVDFSDGSRLYR</sequence>
<dbReference type="EMBL" id="FPAT01000003">
    <property type="protein sequence ID" value="SFT55560.1"/>
    <property type="molecule type" value="Genomic_DNA"/>
</dbReference>
<keyword evidence="2" id="KW-1185">Reference proteome</keyword>
<name>A0A1I6YYH8_9ACTN</name>
<dbReference type="STRING" id="995060.SAMN04487904_103395"/>
<accession>A0A1I6YYH8</accession>
<evidence type="ECO:0000313" key="2">
    <source>
        <dbReference type="Proteomes" id="UP000199165"/>
    </source>
</evidence>
<proteinExistence type="predicted"/>
<dbReference type="Proteomes" id="UP000199165">
    <property type="component" value="Unassembled WGS sequence"/>
</dbReference>
<dbReference type="AlphaFoldDB" id="A0A1I6YYH8"/>
<organism evidence="1 2">
    <name type="scientific">Actinopolyspora righensis</name>
    <dbReference type="NCBI Taxonomy" id="995060"/>
    <lineage>
        <taxon>Bacteria</taxon>
        <taxon>Bacillati</taxon>
        <taxon>Actinomycetota</taxon>
        <taxon>Actinomycetes</taxon>
        <taxon>Actinopolysporales</taxon>
        <taxon>Actinopolysporaceae</taxon>
        <taxon>Actinopolyspora</taxon>
        <taxon>Actinopolyspora alba group</taxon>
    </lineage>
</organism>
<protein>
    <submittedName>
        <fullName evidence="1">Uncharacterized protein</fullName>
    </submittedName>
</protein>
<gene>
    <name evidence="1" type="ORF">SAMN04487904_103395</name>
</gene>
<evidence type="ECO:0000313" key="1">
    <source>
        <dbReference type="EMBL" id="SFT55560.1"/>
    </source>
</evidence>